<dbReference type="RefSeq" id="WP_368847577.1">
    <property type="nucleotide sequence ID" value="NZ_CP194411.1"/>
</dbReference>
<dbReference type="SUPFAM" id="SSF48452">
    <property type="entry name" value="TPR-like"/>
    <property type="match status" value="1"/>
</dbReference>
<evidence type="ECO:0000313" key="2">
    <source>
        <dbReference type="Proteomes" id="UP001559623"/>
    </source>
</evidence>
<comment type="caution">
    <text evidence="1">The sequence shown here is derived from an EMBL/GenBank/DDBJ whole genome shotgun (WGS) entry which is preliminary data.</text>
</comment>
<keyword evidence="2" id="KW-1185">Reference proteome</keyword>
<dbReference type="PROSITE" id="PS50818">
    <property type="entry name" value="INTEIN_C_TER"/>
    <property type="match status" value="1"/>
</dbReference>
<dbReference type="PROSITE" id="PS51257">
    <property type="entry name" value="PROKAR_LIPOPROTEIN"/>
    <property type="match status" value="1"/>
</dbReference>
<accession>A0ABV3X8E5</accession>
<reference evidence="1 2" key="1">
    <citation type="submission" date="2023-04" db="EMBL/GenBank/DDBJ databases">
        <title>Genome Sequence of Selenomonas sputigena ATCC 33150.</title>
        <authorList>
            <person name="Miller D.P."/>
            <person name="Anvari S."/>
            <person name="Polson S.W."/>
            <person name="Macdonald M."/>
            <person name="Mcdowell J.V."/>
        </authorList>
    </citation>
    <scope>NUCLEOTIDE SEQUENCE [LARGE SCALE GENOMIC DNA]</scope>
    <source>
        <strain evidence="1 2">ATCC 33150</strain>
    </source>
</reference>
<evidence type="ECO:0000313" key="1">
    <source>
        <dbReference type="EMBL" id="MEX5285852.1"/>
    </source>
</evidence>
<name>A0ABV3X8E5_9FIRM</name>
<dbReference type="Proteomes" id="UP001559623">
    <property type="component" value="Unassembled WGS sequence"/>
</dbReference>
<dbReference type="SUPFAM" id="SSF52540">
    <property type="entry name" value="P-loop containing nucleoside triphosphate hydrolases"/>
    <property type="match status" value="1"/>
</dbReference>
<gene>
    <name evidence="1" type="ORF">QCO44_09455</name>
</gene>
<dbReference type="InterPro" id="IPR027417">
    <property type="entry name" value="P-loop_NTPase"/>
</dbReference>
<organism evidence="1 2">
    <name type="scientific">Selenomonas sputigena</name>
    <dbReference type="NCBI Taxonomy" id="69823"/>
    <lineage>
        <taxon>Bacteria</taxon>
        <taxon>Bacillati</taxon>
        <taxon>Bacillota</taxon>
        <taxon>Negativicutes</taxon>
        <taxon>Selenomonadales</taxon>
        <taxon>Selenomonadaceae</taxon>
        <taxon>Selenomonas</taxon>
    </lineage>
</organism>
<sequence length="772" mass="90311">MEIQIDRKNLFKEKMLSGINLFTGAGFSCLPNAEGHKLPVAAELCREMCEKFDLSYENFGDDLEIISTLVDGPEFQEYLRNKFKVETINMKYLLLNRLSIKSFITTNIDNIPHLITEGGNRYYLKSITYYGANREEQAELCYIPLHGEVMNREKPLFFKKFDLATVDQANSDLFQQAIQKIRDTPTFFWGYGFHDAGVLRIVKKILEYSSHDIWVQCRTEDEKQIAVFRALGCNIVVGNTEQIFDWIDENIPVLESEEDADNVALYQKNNLEPYFIPTIHQVPAVQSKDYFIKGITQWYSILSNQAIELDIVNDVYNEYISSKNTIIIGTHFSGKTTILMQLALKINSLNKIFVTNLTVEKSMFIINNVKGLKVTIFIDNCEMDMLAYKMLAQTEDIRTIATATDYTFEISKHLLENVDFKQMFIKDFTDEQARRFYNRIDGDIRQSNFQYKDSDDERFSILEMMLKNVRGSLKHNRVATLLIKVLDASKRAFSAVSLAVYLSENRSALSTDILFSFFDCKSYEETRQYVNEANGLLREMDVSVERFDDDQDYYDIRSKLFLHHAKKALTKVPELKDAYSVVIYKFLRKISPYKIYQYNLFRRSAYDAKFYHILFGKRANEIYKALYEYDHSPYTLQQWALCSAYLKNFKEAFALIDKAQRQKPNNFSMKNTGAIILFEANREDVTETGRRKRIEAIDILEKCYSHDKRKIYHANKFAEFAIDVANSDSNYDYIEKAIKWLMEIIDREENQRVKCHLKKLQAIQKTRCDLNF</sequence>
<dbReference type="Pfam" id="PF13289">
    <property type="entry name" value="SIR2_2"/>
    <property type="match status" value="1"/>
</dbReference>
<dbReference type="EMBL" id="JARVLH010000006">
    <property type="protein sequence ID" value="MEX5285852.1"/>
    <property type="molecule type" value="Genomic_DNA"/>
</dbReference>
<proteinExistence type="predicted"/>
<dbReference type="InterPro" id="IPR011990">
    <property type="entry name" value="TPR-like_helical_dom_sf"/>
</dbReference>
<protein>
    <submittedName>
        <fullName evidence="1">SIR2 family protein</fullName>
    </submittedName>
</protein>
<dbReference type="InterPro" id="IPR030934">
    <property type="entry name" value="Intein_C"/>
</dbReference>
<dbReference type="Gene3D" id="1.25.40.10">
    <property type="entry name" value="Tetratricopeptide repeat domain"/>
    <property type="match status" value="1"/>
</dbReference>